<evidence type="ECO:0000256" key="2">
    <source>
        <dbReference type="ARBA" id="ARBA00005330"/>
    </source>
</evidence>
<evidence type="ECO:0000256" key="4">
    <source>
        <dbReference type="ARBA" id="ARBA00023163"/>
    </source>
</evidence>
<dbReference type="Proteomes" id="UP001140172">
    <property type="component" value="Unassembled WGS sequence"/>
</dbReference>
<dbReference type="AlphaFoldDB" id="A0A9W8HFD5"/>
<reference evidence="7" key="1">
    <citation type="submission" date="2022-07" db="EMBL/GenBank/DDBJ databases">
        <title>Phylogenomic reconstructions and comparative analyses of Kickxellomycotina fungi.</title>
        <authorList>
            <person name="Reynolds N.K."/>
            <person name="Stajich J.E."/>
            <person name="Barry K."/>
            <person name="Grigoriev I.V."/>
            <person name="Crous P."/>
            <person name="Smith M.E."/>
        </authorList>
    </citation>
    <scope>NUCLEOTIDE SEQUENCE</scope>
    <source>
        <strain evidence="7">BCRC 34489</strain>
    </source>
</reference>
<dbReference type="InterPro" id="IPR019340">
    <property type="entry name" value="Histone_AcTrfase_su3"/>
</dbReference>
<keyword evidence="5" id="KW-0539">Nucleus</keyword>
<accession>A0A9W8HFD5</accession>
<dbReference type="PANTHER" id="PTHR13556:SF2">
    <property type="entry name" value="TRANSCRIPTIONAL ADAPTER 3"/>
    <property type="match status" value="1"/>
</dbReference>
<dbReference type="GO" id="GO:0000124">
    <property type="term" value="C:SAGA complex"/>
    <property type="evidence" value="ECO:0007669"/>
    <property type="project" value="TreeGrafter"/>
</dbReference>
<evidence type="ECO:0000256" key="6">
    <source>
        <dbReference type="SAM" id="MobiDB-lite"/>
    </source>
</evidence>
<evidence type="ECO:0000313" key="7">
    <source>
        <dbReference type="EMBL" id="KAJ2783744.1"/>
    </source>
</evidence>
<proteinExistence type="inferred from homology"/>
<evidence type="ECO:0000256" key="1">
    <source>
        <dbReference type="ARBA" id="ARBA00004123"/>
    </source>
</evidence>
<dbReference type="GO" id="GO:0005634">
    <property type="term" value="C:nucleus"/>
    <property type="evidence" value="ECO:0007669"/>
    <property type="project" value="UniProtKB-SubCell"/>
</dbReference>
<dbReference type="PANTHER" id="PTHR13556">
    <property type="entry name" value="TRANSCRIPTIONAL ADAPTER 3-RELATED"/>
    <property type="match status" value="1"/>
</dbReference>
<keyword evidence="3" id="KW-0805">Transcription regulation</keyword>
<name>A0A9W8HFD5_9FUNG</name>
<feature type="compositionally biased region" description="Low complexity" evidence="6">
    <location>
        <begin position="59"/>
        <end position="76"/>
    </location>
</feature>
<comment type="caution">
    <text evidence="7">The sequence shown here is derived from an EMBL/GenBank/DDBJ whole genome shotgun (WGS) entry which is preliminary data.</text>
</comment>
<organism evidence="7 8">
    <name type="scientific">Coemansia interrupta</name>
    <dbReference type="NCBI Taxonomy" id="1126814"/>
    <lineage>
        <taxon>Eukaryota</taxon>
        <taxon>Fungi</taxon>
        <taxon>Fungi incertae sedis</taxon>
        <taxon>Zoopagomycota</taxon>
        <taxon>Kickxellomycotina</taxon>
        <taxon>Kickxellomycetes</taxon>
        <taxon>Kickxellales</taxon>
        <taxon>Kickxellaceae</taxon>
        <taxon>Coemansia</taxon>
    </lineage>
</organism>
<dbReference type="Pfam" id="PF10198">
    <property type="entry name" value="Ada3"/>
    <property type="match status" value="1"/>
</dbReference>
<comment type="subcellular location">
    <subcellularLocation>
        <location evidence="1">Nucleus</location>
    </subcellularLocation>
</comment>
<dbReference type="EMBL" id="JANBUM010000132">
    <property type="protein sequence ID" value="KAJ2783744.1"/>
    <property type="molecule type" value="Genomic_DNA"/>
</dbReference>
<dbReference type="GO" id="GO:0003713">
    <property type="term" value="F:transcription coactivator activity"/>
    <property type="evidence" value="ECO:0007669"/>
    <property type="project" value="TreeGrafter"/>
</dbReference>
<sequence length="423" mass="46945">MAAHWSHELQKSAVVTQALSALAEPAGRRALGASELRQLRRELEQIAQRARARQRELKQQALSAGAAQAQRQADSATPQDVKPAALPAGKRVRRAGASDSEQSPVDLMGPPATPGRARHSSGTPVQDDFSRVRVTNQVQIHTFWASLEPYFRPVTDEDKAFLAQPAGGHGDAYEVPRLGRFYAHRWAEEEVGHYPELAQNARTRQMVRELLEEPEKLEARAPLTERVLAALVAERIVKAEGQPEDGEDEGVVPPAAAAGQAATLEERLKRELRYIGILDDADVDWADRQDDEVSAALRHLQRQLRVQSDLNAQRRARLLPVASAHHSQQEYVQIIDDLDKQVEQCYLKRHRLIKSRKRKSHAVGAAAHAAPKSAGLSENAINTMHRRRQIIDAIGHLFPQEKFDLPDAPLFAAIAPNPDLDLK</sequence>
<evidence type="ECO:0000256" key="3">
    <source>
        <dbReference type="ARBA" id="ARBA00023015"/>
    </source>
</evidence>
<dbReference type="GO" id="GO:0006357">
    <property type="term" value="P:regulation of transcription by RNA polymerase II"/>
    <property type="evidence" value="ECO:0007669"/>
    <property type="project" value="TreeGrafter"/>
</dbReference>
<gene>
    <name evidence="7" type="primary">NGG1</name>
    <name evidence="7" type="ORF">GGI15_002466</name>
</gene>
<keyword evidence="4" id="KW-0804">Transcription</keyword>
<feature type="region of interest" description="Disordered" evidence="6">
    <location>
        <begin position="47"/>
        <end position="126"/>
    </location>
</feature>
<evidence type="ECO:0000256" key="5">
    <source>
        <dbReference type="ARBA" id="ARBA00023242"/>
    </source>
</evidence>
<protein>
    <submittedName>
        <fullName evidence="7">Transcriptional regulator</fullName>
    </submittedName>
</protein>
<comment type="similarity">
    <text evidence="2">Belongs to the NGG1 family.</text>
</comment>
<keyword evidence="8" id="KW-1185">Reference proteome</keyword>
<evidence type="ECO:0000313" key="8">
    <source>
        <dbReference type="Proteomes" id="UP001140172"/>
    </source>
</evidence>
<dbReference type="OrthoDB" id="1232at2759"/>